<protein>
    <submittedName>
        <fullName evidence="2">SAF domain protein</fullName>
    </submittedName>
</protein>
<organism evidence="2 3">
    <name type="scientific">Candidatus Daviesbacteria bacterium GW2011_GWA2_38_24</name>
    <dbReference type="NCBI Taxonomy" id="1618422"/>
    <lineage>
        <taxon>Bacteria</taxon>
        <taxon>Candidatus Daviesiibacteriota</taxon>
    </lineage>
</organism>
<dbReference type="GO" id="GO:0047444">
    <property type="term" value="F:N-acylneuraminate-9-phosphate synthase activity"/>
    <property type="evidence" value="ECO:0007669"/>
    <property type="project" value="TreeGrafter"/>
</dbReference>
<dbReference type="AlphaFoldDB" id="A0A0G0JHS3"/>
<name>A0A0G0JHS3_9BACT</name>
<evidence type="ECO:0000313" key="3">
    <source>
        <dbReference type="Proteomes" id="UP000034235"/>
    </source>
</evidence>
<dbReference type="InterPro" id="IPR051690">
    <property type="entry name" value="PseI-like"/>
</dbReference>
<dbReference type="InterPro" id="IPR057736">
    <property type="entry name" value="SAF_PseI/NeuA/NeuB"/>
</dbReference>
<dbReference type="SUPFAM" id="SSF51269">
    <property type="entry name" value="AFP III-like domain"/>
    <property type="match status" value="1"/>
</dbReference>
<dbReference type="Pfam" id="PF03102">
    <property type="entry name" value="NeuB"/>
    <property type="match status" value="1"/>
</dbReference>
<reference evidence="2 3" key="1">
    <citation type="journal article" date="2015" name="Nature">
        <title>rRNA introns, odd ribosomes, and small enigmatic genomes across a large radiation of phyla.</title>
        <authorList>
            <person name="Brown C.T."/>
            <person name="Hug L.A."/>
            <person name="Thomas B.C."/>
            <person name="Sharon I."/>
            <person name="Castelle C.J."/>
            <person name="Singh A."/>
            <person name="Wilkins M.J."/>
            <person name="Williams K.H."/>
            <person name="Banfield J.F."/>
        </authorList>
    </citation>
    <scope>NUCLEOTIDE SEQUENCE [LARGE SCALE GENOMIC DNA]</scope>
</reference>
<dbReference type="InterPro" id="IPR013132">
    <property type="entry name" value="PseI/NeuA/B-like_N"/>
</dbReference>
<dbReference type="SUPFAM" id="SSF51569">
    <property type="entry name" value="Aldolase"/>
    <property type="match status" value="1"/>
</dbReference>
<evidence type="ECO:0000259" key="1">
    <source>
        <dbReference type="PROSITE" id="PS50844"/>
    </source>
</evidence>
<feature type="domain" description="AFP-like" evidence="1">
    <location>
        <begin position="301"/>
        <end position="357"/>
    </location>
</feature>
<sequence>MQDQSRFPKKIKIGEKWVGEGCPTYIIADIGANFDGNLDKAKKLAKAAADAGADVVKFQSFLSPKIVSGKGFASIHLKGVHGSWGRPVDEVFKEAEFPREWHKELADYCKSIGTVFSSAPYDFGAVDLLDEIGIGFYKLGSGDITWLEMLEYIARKGKPMILSTGASTLAEVDEAVRVIESTGNNNLVLLQCITNYPSKIESANINVLKTYQTAFDIITGYSDHSPGDVVVLGAVALGAKVIEKHFTLNKKDIGPDHPHSMDPGELRQMVDRIRLLEAALGTTRKEVVAEESETVIVQRRSLYANKAITKGKKIEKTDLIELRPALGILPKYKDLLIGKTARSDIEQGTPVKWEDIF</sequence>
<dbReference type="Proteomes" id="UP000034235">
    <property type="component" value="Unassembled WGS sequence"/>
</dbReference>
<dbReference type="InterPro" id="IPR013974">
    <property type="entry name" value="SAF"/>
</dbReference>
<dbReference type="InterPro" id="IPR006190">
    <property type="entry name" value="SAF_AFP_Neu5Ac"/>
</dbReference>
<dbReference type="EMBL" id="LBUP01000001">
    <property type="protein sequence ID" value="KKQ67223.1"/>
    <property type="molecule type" value="Genomic_DNA"/>
</dbReference>
<dbReference type="Gene3D" id="3.20.20.70">
    <property type="entry name" value="Aldolase class I"/>
    <property type="match status" value="1"/>
</dbReference>
<dbReference type="CDD" id="cd11615">
    <property type="entry name" value="SAF_NeuB_like"/>
    <property type="match status" value="1"/>
</dbReference>
<dbReference type="PANTHER" id="PTHR42966">
    <property type="entry name" value="N-ACETYLNEURAMINATE SYNTHASE"/>
    <property type="match status" value="1"/>
</dbReference>
<dbReference type="PANTHER" id="PTHR42966:SF2">
    <property type="entry name" value="PSEUDAMINIC ACID SYNTHASE"/>
    <property type="match status" value="1"/>
</dbReference>
<evidence type="ECO:0000313" key="2">
    <source>
        <dbReference type="EMBL" id="KKQ67223.1"/>
    </source>
</evidence>
<dbReference type="SMART" id="SM00858">
    <property type="entry name" value="SAF"/>
    <property type="match status" value="1"/>
</dbReference>
<proteinExistence type="predicted"/>
<gene>
    <name evidence="2" type="ORF">US86_C0001G0150</name>
</gene>
<dbReference type="InterPro" id="IPR036732">
    <property type="entry name" value="AFP_Neu5c_C_sf"/>
</dbReference>
<accession>A0A0G0JHS3</accession>
<dbReference type="GO" id="GO:0016051">
    <property type="term" value="P:carbohydrate biosynthetic process"/>
    <property type="evidence" value="ECO:0007669"/>
    <property type="project" value="InterPro"/>
</dbReference>
<dbReference type="Gene3D" id="3.90.1210.10">
    <property type="entry name" value="Antifreeze-like/N-acetylneuraminic acid synthase C-terminal domain"/>
    <property type="match status" value="1"/>
</dbReference>
<dbReference type="PROSITE" id="PS50844">
    <property type="entry name" value="AFP_LIKE"/>
    <property type="match status" value="1"/>
</dbReference>
<dbReference type="PATRIC" id="fig|1618422.5.peg.153"/>
<dbReference type="InterPro" id="IPR013785">
    <property type="entry name" value="Aldolase_TIM"/>
</dbReference>
<dbReference type="Pfam" id="PF08666">
    <property type="entry name" value="SAF"/>
    <property type="match status" value="1"/>
</dbReference>
<comment type="caution">
    <text evidence="2">The sequence shown here is derived from an EMBL/GenBank/DDBJ whole genome shotgun (WGS) entry which is preliminary data.</text>
</comment>